<proteinExistence type="predicted"/>
<protein>
    <recommendedName>
        <fullName evidence="3">Lipoprotein</fullName>
    </recommendedName>
</protein>
<keyword evidence="2" id="KW-1185">Reference proteome</keyword>
<accession>A0ABN3YY28</accession>
<sequence>MGVEMKSKILFGVLISMFIAILAACGSDTYYSGHFEDLDDNFGKSSSKITSSTSQIFNENIAFEGRFNLVSVFEPIKLEISALDENFEKTQTIEARIVRNRLEFTYKAPEIHFYRPFAQLDFTCRFRDTKDNTEMQFTIIADMNEKEYYNIDFYRTLESGYMKKLLQQKENFDIARQHTREAIHNLLDPELEHEYGISNAPYGKDTLEALAYNYSLFFTWDSTFYKNFKKLSQAVGSDKTWDEILSVSDISERLIDHYRLEESRCDKNVLENIAQDRDFSQLRYNMAIWIAQGKNDIDCNAIPQKPAIDTTKKDTTSKDPIIEKFGNCTVNRKHTKAKLGDGEYYSCNGTKWISVSAPEYHEDFGKRGEIVTYDDSYFMCNYEYSWRLLNDDEILPPVKDLLKCNDHQVVEYDNKYYRCRFEYVSLVNQDAWLEIPEDSVAQYQKNGKFCTDSTQGITEEENGSYFTCNHYSWTKLLDYEKKQYEHELAHKDECKNGNKGTAIYWNNSNYFYCNNDTRNWKSMGIQNQEHYGLGIFDGGVFISKDTLEKEIDDFTIKASQRPGWIAGLFDVINVTANINSHPYGAFFKKTRPYLSGLRGDKTIDFKNLSDQSESFDKFMEQYTHPESAYPAYIAQLTNVGEESYMDFATADKFCPKGYHIPDTTEWRTDSLNALPINASIYHDSPLYVRYNGKTYLYDIYWTKTPVNSTTQYCIENHSENNQNTSSRIIECPKDLYPGVQTLCIKDGESND</sequence>
<dbReference type="EMBL" id="CP001792">
    <property type="protein sequence ID" value="ACX76574.1"/>
    <property type="molecule type" value="Genomic_DNA"/>
</dbReference>
<reference evidence="1" key="1">
    <citation type="submission" date="2009-10" db="EMBL/GenBank/DDBJ databases">
        <title>Complete sequence of Fibrobacter succinogenes subsp. succinogenes S85.</title>
        <authorList>
            <consortium name="US DOE Joint Genome Institute"/>
            <person name="Lucas S."/>
            <person name="Copeland A."/>
            <person name="Lapidus A."/>
            <person name="Glavina del Rio T."/>
            <person name="Tice H."/>
            <person name="Bruce D."/>
            <person name="Goodwin L."/>
            <person name="Pitluck S."/>
            <person name="Chertkov O."/>
            <person name="Detter J.C."/>
            <person name="Han C."/>
            <person name="Tapia R."/>
            <person name="Larimer F."/>
            <person name="Land M."/>
            <person name="Hauser L."/>
            <person name="Kyrpides N."/>
            <person name="Mikhailova N."/>
            <person name="Weimer P.J."/>
            <person name="Stevenson D.M."/>
            <person name="Boyum J."/>
            <person name="Brumm P.I."/>
            <person name="Mead D."/>
        </authorList>
    </citation>
    <scope>NUCLEOTIDE SEQUENCE [LARGE SCALE GENOMIC DNA]</scope>
    <source>
        <strain evidence="1">S85</strain>
    </source>
</reference>
<evidence type="ECO:0000313" key="2">
    <source>
        <dbReference type="Proteomes" id="UP000001497"/>
    </source>
</evidence>
<dbReference type="Proteomes" id="UP000001497">
    <property type="component" value="Chromosome"/>
</dbReference>
<evidence type="ECO:0000313" key="1">
    <source>
        <dbReference type="EMBL" id="ACX76574.1"/>
    </source>
</evidence>
<dbReference type="PROSITE" id="PS51257">
    <property type="entry name" value="PROKAR_LIPOPROTEIN"/>
    <property type="match status" value="1"/>
</dbReference>
<organism evidence="1 2">
    <name type="scientific">Fibrobacter succinogenes (strain ATCC 19169 / S85)</name>
    <dbReference type="NCBI Taxonomy" id="59374"/>
    <lineage>
        <taxon>Bacteria</taxon>
        <taxon>Pseudomonadati</taxon>
        <taxon>Fibrobacterota</taxon>
        <taxon>Fibrobacteria</taxon>
        <taxon>Fibrobacterales</taxon>
        <taxon>Fibrobacteraceae</taxon>
        <taxon>Fibrobacter</taxon>
    </lineage>
</organism>
<name>A0ABN3YY28_FIBSS</name>
<evidence type="ECO:0008006" key="3">
    <source>
        <dbReference type="Google" id="ProtNLM"/>
    </source>
</evidence>
<gene>
    <name evidence="1" type="ordered locus">Fisuc_2994</name>
</gene>